<evidence type="ECO:0000313" key="1">
    <source>
        <dbReference type="EMBL" id="KAH0556686.1"/>
    </source>
</evidence>
<dbReference type="AlphaFoldDB" id="A0AAV7IP05"/>
<proteinExistence type="predicted"/>
<keyword evidence="2" id="KW-1185">Reference proteome</keyword>
<protein>
    <submittedName>
        <fullName evidence="1">Uncharacterized protein</fullName>
    </submittedName>
</protein>
<sequence>MVLDLEKEISYLEIEKCLGKLKTGKSPGPDNFSNEFFKNMPTNWKWCLQTLFNIIFDRGIILSSSALSLKVAENSVKKAKIAMSTVISILSKAKKDSWDACNKLFDALSISTLLYGFPVWEIPYKDQLEIAKNELYRKILKLPKNTPISGLRLELGLTKLKCRALAKRLLQEADSCHLWGIWDPELWKKHSKEVFKKHEIKLRCEDHLTR</sequence>
<comment type="caution">
    <text evidence="1">The sequence shown here is derived from an EMBL/GenBank/DDBJ whole genome shotgun (WGS) entry which is preliminary data.</text>
</comment>
<gene>
    <name evidence="1" type="ORF">KQX54_001662</name>
</gene>
<accession>A0AAV7IP05</accession>
<name>A0AAV7IP05_COTGL</name>
<evidence type="ECO:0000313" key="2">
    <source>
        <dbReference type="Proteomes" id="UP000826195"/>
    </source>
</evidence>
<reference evidence="1 2" key="1">
    <citation type="journal article" date="2021" name="J. Hered.">
        <title>A chromosome-level genome assembly of the parasitoid wasp, Cotesia glomerata (Hymenoptera: Braconidae).</title>
        <authorList>
            <person name="Pinto B.J."/>
            <person name="Weis J.J."/>
            <person name="Gamble T."/>
            <person name="Ode P.J."/>
            <person name="Paul R."/>
            <person name="Zaspel J.M."/>
        </authorList>
    </citation>
    <scope>NUCLEOTIDE SEQUENCE [LARGE SCALE GENOMIC DNA]</scope>
    <source>
        <strain evidence="1">CgM1</strain>
    </source>
</reference>
<dbReference type="Proteomes" id="UP000826195">
    <property type="component" value="Unassembled WGS sequence"/>
</dbReference>
<dbReference type="EMBL" id="JAHXZJ010000748">
    <property type="protein sequence ID" value="KAH0556686.1"/>
    <property type="molecule type" value="Genomic_DNA"/>
</dbReference>
<organism evidence="1 2">
    <name type="scientific">Cotesia glomerata</name>
    <name type="common">Lepidopteran parasitic wasp</name>
    <name type="synonym">Apanteles glomeratus</name>
    <dbReference type="NCBI Taxonomy" id="32391"/>
    <lineage>
        <taxon>Eukaryota</taxon>
        <taxon>Metazoa</taxon>
        <taxon>Ecdysozoa</taxon>
        <taxon>Arthropoda</taxon>
        <taxon>Hexapoda</taxon>
        <taxon>Insecta</taxon>
        <taxon>Pterygota</taxon>
        <taxon>Neoptera</taxon>
        <taxon>Endopterygota</taxon>
        <taxon>Hymenoptera</taxon>
        <taxon>Apocrita</taxon>
        <taxon>Ichneumonoidea</taxon>
        <taxon>Braconidae</taxon>
        <taxon>Microgastrinae</taxon>
        <taxon>Cotesia</taxon>
    </lineage>
</organism>